<organism evidence="2 3">
    <name type="scientific">Ilex paraguariensis</name>
    <name type="common">yerba mate</name>
    <dbReference type="NCBI Taxonomy" id="185542"/>
    <lineage>
        <taxon>Eukaryota</taxon>
        <taxon>Viridiplantae</taxon>
        <taxon>Streptophyta</taxon>
        <taxon>Embryophyta</taxon>
        <taxon>Tracheophyta</taxon>
        <taxon>Spermatophyta</taxon>
        <taxon>Magnoliopsida</taxon>
        <taxon>eudicotyledons</taxon>
        <taxon>Gunneridae</taxon>
        <taxon>Pentapetalae</taxon>
        <taxon>asterids</taxon>
        <taxon>campanulids</taxon>
        <taxon>Aquifoliales</taxon>
        <taxon>Aquifoliaceae</taxon>
        <taxon>Ilex</taxon>
    </lineage>
</organism>
<name>A0ABC8UEC1_9AQUA</name>
<sequence length="106" mass="12548">PNIRENVEREALDKQKGSRVQGEQGGQEDYASEQTIEATTKYFEPQMMRSNRSEPQSTIYERFKKTEEEAKNWQKMMDKIFKVMGVTEEEKVILGTFMLVQEAQYW</sequence>
<dbReference type="Proteomes" id="UP001642360">
    <property type="component" value="Unassembled WGS sequence"/>
</dbReference>
<reference evidence="2 3" key="1">
    <citation type="submission" date="2024-02" db="EMBL/GenBank/DDBJ databases">
        <authorList>
            <person name="Vignale AGUSTIN F."/>
            <person name="Sosa J E."/>
            <person name="Modenutti C."/>
        </authorList>
    </citation>
    <scope>NUCLEOTIDE SEQUENCE [LARGE SCALE GENOMIC DNA]</scope>
</reference>
<dbReference type="AlphaFoldDB" id="A0ABC8UEC1"/>
<feature type="compositionally biased region" description="Basic and acidic residues" evidence="1">
    <location>
        <begin position="1"/>
        <end position="16"/>
    </location>
</feature>
<feature type="non-terminal residue" evidence="2">
    <location>
        <position position="1"/>
    </location>
</feature>
<comment type="caution">
    <text evidence="2">The sequence shown here is derived from an EMBL/GenBank/DDBJ whole genome shotgun (WGS) entry which is preliminary data.</text>
</comment>
<evidence type="ECO:0000256" key="1">
    <source>
        <dbReference type="SAM" id="MobiDB-lite"/>
    </source>
</evidence>
<evidence type="ECO:0000313" key="2">
    <source>
        <dbReference type="EMBL" id="CAK9179369.1"/>
    </source>
</evidence>
<gene>
    <name evidence="2" type="ORF">ILEXP_LOCUS49300</name>
</gene>
<keyword evidence="3" id="KW-1185">Reference proteome</keyword>
<dbReference type="EMBL" id="CAUOFW020007480">
    <property type="protein sequence ID" value="CAK9179369.1"/>
    <property type="molecule type" value="Genomic_DNA"/>
</dbReference>
<proteinExistence type="predicted"/>
<protein>
    <submittedName>
        <fullName evidence="2">Uncharacterized protein</fullName>
    </submittedName>
</protein>
<evidence type="ECO:0000313" key="3">
    <source>
        <dbReference type="Proteomes" id="UP001642360"/>
    </source>
</evidence>
<feature type="region of interest" description="Disordered" evidence="1">
    <location>
        <begin position="1"/>
        <end position="35"/>
    </location>
</feature>
<accession>A0ABC8UEC1</accession>